<dbReference type="Pfam" id="PF00698">
    <property type="entry name" value="Acyl_transf_1"/>
    <property type="match status" value="1"/>
</dbReference>
<reference evidence="5 7" key="1">
    <citation type="submission" date="2014-04" db="EMBL/GenBank/DDBJ databases">
        <authorList>
            <person name="Bishop-Lilly K.A."/>
            <person name="Broomall S.M."/>
            <person name="Chain P.S."/>
            <person name="Chertkov O."/>
            <person name="Coyne S.R."/>
            <person name="Daligault H.E."/>
            <person name="Davenport K.W."/>
            <person name="Erkkila T."/>
            <person name="Frey K.G."/>
            <person name="Gibbons H.S."/>
            <person name="Gu W."/>
            <person name="Jaissle J."/>
            <person name="Johnson S.L."/>
            <person name="Koroleva G.I."/>
            <person name="Ladner J.T."/>
            <person name="Lo C.-C."/>
            <person name="Minogue T.D."/>
            <person name="Munk C."/>
            <person name="Palacios G.F."/>
            <person name="Redden C.L."/>
            <person name="Rosenzweig C.N."/>
            <person name="Scholz M.B."/>
            <person name="Teshima H."/>
            <person name="Xu Y."/>
        </authorList>
    </citation>
    <scope>NUCLEOTIDE SEQUENCE [LARGE SCALE GENOMIC DNA]</scope>
    <source>
        <strain evidence="7">gladioli</strain>
        <strain evidence="5">Gladioli</strain>
    </source>
</reference>
<dbReference type="EC" id="2.3.1.39" evidence="2"/>
<dbReference type="InterPro" id="IPR001227">
    <property type="entry name" value="Ac_transferase_dom_sf"/>
</dbReference>
<dbReference type="RefSeq" id="WP_052409166.1">
    <property type="nucleotide sequence ID" value="NZ_CADEPT010000008.1"/>
</dbReference>
<gene>
    <name evidence="5" type="ORF">DM48_6</name>
    <name evidence="6" type="ORF">NYZ96_29535</name>
</gene>
<keyword evidence="2" id="KW-0012">Acyltransferase</keyword>
<dbReference type="PIRSF" id="PIRSF000446">
    <property type="entry name" value="Mct"/>
    <property type="match status" value="1"/>
</dbReference>
<dbReference type="Gene3D" id="3.30.70.250">
    <property type="entry name" value="Malonyl-CoA ACP transacylase, ACP-binding"/>
    <property type="match status" value="1"/>
</dbReference>
<dbReference type="AlphaFoldDB" id="A0AAP8SDS6"/>
<keyword evidence="2 5" id="KW-0808">Transferase</keyword>
<feature type="active site" evidence="3">
    <location>
        <position position="199"/>
    </location>
</feature>
<dbReference type="EMBL" id="CP104215">
    <property type="protein sequence ID" value="UWX72568.1"/>
    <property type="molecule type" value="Genomic_DNA"/>
</dbReference>
<feature type="domain" description="Malonyl-CoA:ACP transacylase (MAT)" evidence="4">
    <location>
        <begin position="5"/>
        <end position="298"/>
    </location>
</feature>
<comment type="catalytic activity">
    <reaction evidence="2">
        <text>holo-[ACP] + malonyl-CoA = malonyl-[ACP] + CoA</text>
        <dbReference type="Rhea" id="RHEA:41792"/>
        <dbReference type="Rhea" id="RHEA-COMP:9623"/>
        <dbReference type="Rhea" id="RHEA-COMP:9685"/>
        <dbReference type="ChEBI" id="CHEBI:57287"/>
        <dbReference type="ChEBI" id="CHEBI:57384"/>
        <dbReference type="ChEBI" id="CHEBI:64479"/>
        <dbReference type="ChEBI" id="CHEBI:78449"/>
        <dbReference type="EC" id="2.3.1.39"/>
    </reaction>
</comment>
<evidence type="ECO:0000256" key="1">
    <source>
        <dbReference type="ARBA" id="ARBA00018953"/>
    </source>
</evidence>
<dbReference type="Proteomes" id="UP001059745">
    <property type="component" value="Chromosome 2"/>
</dbReference>
<reference evidence="6" key="2">
    <citation type="submission" date="2022-09" db="EMBL/GenBank/DDBJ databases">
        <title>Genomic of Burkholderia gladioli.</title>
        <authorList>
            <person name="Wu H."/>
        </authorList>
    </citation>
    <scope>NUCLEOTIDE SEQUENCE</scope>
    <source>
        <strain evidence="6">ZN-S4</strain>
    </source>
</reference>
<protein>
    <recommendedName>
        <fullName evidence="1 2">Malonyl CoA-acyl carrier protein transacylase</fullName>
        <ecNumber evidence="2">2.3.1.39</ecNumber>
    </recommendedName>
</protein>
<dbReference type="SUPFAM" id="SSF52151">
    <property type="entry name" value="FabD/lysophospholipase-like"/>
    <property type="match status" value="1"/>
</dbReference>
<dbReference type="InterPro" id="IPR016035">
    <property type="entry name" value="Acyl_Trfase/lysoPLipase"/>
</dbReference>
<evidence type="ECO:0000313" key="5">
    <source>
        <dbReference type="EMBL" id="KGC14223.1"/>
    </source>
</evidence>
<dbReference type="InterPro" id="IPR024925">
    <property type="entry name" value="Malonyl_CoA-ACP_transAc"/>
</dbReference>
<dbReference type="SMART" id="SM00827">
    <property type="entry name" value="PKS_AT"/>
    <property type="match status" value="1"/>
</dbReference>
<name>A0AAP8SDS6_BURGA</name>
<evidence type="ECO:0000313" key="6">
    <source>
        <dbReference type="EMBL" id="UWX72568.1"/>
    </source>
</evidence>
<evidence type="ECO:0000313" key="7">
    <source>
        <dbReference type="Proteomes" id="UP000029590"/>
    </source>
</evidence>
<evidence type="ECO:0000256" key="3">
    <source>
        <dbReference type="PIRSR" id="PIRSR000446-1"/>
    </source>
</evidence>
<evidence type="ECO:0000259" key="4">
    <source>
        <dbReference type="SMART" id="SM00827"/>
    </source>
</evidence>
<organism evidence="5 7">
    <name type="scientific">Burkholderia gladioli</name>
    <name type="common">Pseudomonas marginata</name>
    <name type="synonym">Phytomonas marginata</name>
    <dbReference type="NCBI Taxonomy" id="28095"/>
    <lineage>
        <taxon>Bacteria</taxon>
        <taxon>Pseudomonadati</taxon>
        <taxon>Pseudomonadota</taxon>
        <taxon>Betaproteobacteria</taxon>
        <taxon>Burkholderiales</taxon>
        <taxon>Burkholderiaceae</taxon>
        <taxon>Burkholderia</taxon>
    </lineage>
</organism>
<dbReference type="InterPro" id="IPR016036">
    <property type="entry name" value="Malonyl_transacylase_ACP-bd"/>
</dbReference>
<dbReference type="Proteomes" id="UP000029590">
    <property type="component" value="Unassembled WGS sequence"/>
</dbReference>
<dbReference type="GO" id="GO:0005829">
    <property type="term" value="C:cytosol"/>
    <property type="evidence" value="ECO:0007669"/>
    <property type="project" value="TreeGrafter"/>
</dbReference>
<sequence length="298" mass="32085">MTALLFPGQGAQEASMCEGVAAMPAFASRYRFVCDAAGADILDAVARHGERVLHRNLFSSLLTVLVASLSLDAFRAREAAAPEAVAGYSVGQWTALYAAGVVDFEQLVGLIVERARAMDACFEETAGGMSAVIGVREEALERELASLRESGHAVFISNINCVGQYSIAGTLDALDRAEQRISGLRPKKLVRLPVSGAWHCPLLAEAEQRFAAVLARVRLASPRLPVADNVTGGWLPEAPDALRATLAAHLTRPVRWRDCVRTLIAAGSTRLVEVGFGKQLSRFGIFIDRQVEFSTTYD</sequence>
<feature type="active site" evidence="3">
    <location>
        <position position="89"/>
    </location>
</feature>
<dbReference type="Gene3D" id="3.40.366.10">
    <property type="entry name" value="Malonyl-Coenzyme A Acyl Carrier Protein, domain 2"/>
    <property type="match status" value="1"/>
</dbReference>
<dbReference type="GO" id="GO:0004314">
    <property type="term" value="F:[acyl-carrier-protein] S-malonyltransferase activity"/>
    <property type="evidence" value="ECO:0007669"/>
    <property type="project" value="UniProtKB-EC"/>
</dbReference>
<dbReference type="KEGG" id="bgo:BM43_4527"/>
<dbReference type="InterPro" id="IPR050858">
    <property type="entry name" value="Mal-CoA-ACP_Trans/PKS_FabD"/>
</dbReference>
<dbReference type="PANTHER" id="PTHR42681:SF6">
    <property type="entry name" value="BLL0263 PROTEIN"/>
    <property type="match status" value="1"/>
</dbReference>
<proteinExistence type="inferred from homology"/>
<evidence type="ECO:0000256" key="2">
    <source>
        <dbReference type="PIRNR" id="PIRNR000446"/>
    </source>
</evidence>
<dbReference type="GO" id="GO:0006633">
    <property type="term" value="P:fatty acid biosynthetic process"/>
    <property type="evidence" value="ECO:0007669"/>
    <property type="project" value="TreeGrafter"/>
</dbReference>
<dbReference type="PANTHER" id="PTHR42681">
    <property type="entry name" value="MALONYL-COA-ACYL CARRIER PROTEIN TRANSACYLASE, MITOCHONDRIAL"/>
    <property type="match status" value="1"/>
</dbReference>
<dbReference type="SUPFAM" id="SSF55048">
    <property type="entry name" value="Probable ACP-binding domain of malonyl-CoA ACP transacylase"/>
    <property type="match status" value="1"/>
</dbReference>
<dbReference type="EMBL" id="JPGG01000016">
    <property type="protein sequence ID" value="KGC14223.1"/>
    <property type="molecule type" value="Genomic_DNA"/>
</dbReference>
<dbReference type="InterPro" id="IPR014043">
    <property type="entry name" value="Acyl_transferase_dom"/>
</dbReference>
<comment type="similarity">
    <text evidence="2">Belongs to the fabD family.</text>
</comment>
<accession>A0AAP8SDS6</accession>